<dbReference type="EMBL" id="JABFAA010000009">
    <property type="protein sequence ID" value="MBA0692970.1"/>
    <property type="molecule type" value="Genomic_DNA"/>
</dbReference>
<reference evidence="1 2" key="1">
    <citation type="journal article" date="2019" name="Genome Biol. Evol.">
        <title>Insights into the evolution of the New World diploid cottons (Gossypium, subgenus Houzingenia) based on genome sequencing.</title>
        <authorList>
            <person name="Grover C.E."/>
            <person name="Arick M.A. 2nd"/>
            <person name="Thrash A."/>
            <person name="Conover J.L."/>
            <person name="Sanders W.S."/>
            <person name="Peterson D.G."/>
            <person name="Frelichowski J.E."/>
            <person name="Scheffler J.A."/>
            <person name="Scheffler B.E."/>
            <person name="Wendel J.F."/>
        </authorList>
    </citation>
    <scope>NUCLEOTIDE SEQUENCE [LARGE SCALE GENOMIC DNA]</scope>
    <source>
        <strain evidence="1">185</strain>
        <tissue evidence="1">Leaf</tissue>
    </source>
</reference>
<dbReference type="GO" id="GO:0016799">
    <property type="term" value="F:hydrolase activity, hydrolyzing N-glycosyl compounds"/>
    <property type="evidence" value="ECO:0007669"/>
    <property type="project" value="TreeGrafter"/>
</dbReference>
<keyword evidence="2" id="KW-1185">Reference proteome</keyword>
<dbReference type="GO" id="GO:0005829">
    <property type="term" value="C:cytosol"/>
    <property type="evidence" value="ECO:0007669"/>
    <property type="project" value="TreeGrafter"/>
</dbReference>
<sequence length="38" mass="4239">MEEIKSRFERICVFCGSSSGKKASYQEAAVELGKELVK</sequence>
<protein>
    <recommendedName>
        <fullName evidence="3">TIGR00730 family Rossman fold protein</fullName>
    </recommendedName>
</protein>
<evidence type="ECO:0008006" key="3">
    <source>
        <dbReference type="Google" id="ProtNLM"/>
    </source>
</evidence>
<evidence type="ECO:0000313" key="1">
    <source>
        <dbReference type="EMBL" id="MBA0692970.1"/>
    </source>
</evidence>
<dbReference type="PANTHER" id="PTHR31223:SF70">
    <property type="entry name" value="LOG FAMILY PROTEIN YJL055W"/>
    <property type="match status" value="1"/>
</dbReference>
<dbReference type="GO" id="GO:0005634">
    <property type="term" value="C:nucleus"/>
    <property type="evidence" value="ECO:0007669"/>
    <property type="project" value="TreeGrafter"/>
</dbReference>
<evidence type="ECO:0000313" key="2">
    <source>
        <dbReference type="Proteomes" id="UP000593577"/>
    </source>
</evidence>
<organism evidence="1 2">
    <name type="scientific">Gossypium aridum</name>
    <name type="common">American cotton</name>
    <name type="synonym">Erioxylum aridum</name>
    <dbReference type="NCBI Taxonomy" id="34290"/>
    <lineage>
        <taxon>Eukaryota</taxon>
        <taxon>Viridiplantae</taxon>
        <taxon>Streptophyta</taxon>
        <taxon>Embryophyta</taxon>
        <taxon>Tracheophyta</taxon>
        <taxon>Spermatophyta</taxon>
        <taxon>Magnoliopsida</taxon>
        <taxon>eudicotyledons</taxon>
        <taxon>Gunneridae</taxon>
        <taxon>Pentapetalae</taxon>
        <taxon>rosids</taxon>
        <taxon>malvids</taxon>
        <taxon>Malvales</taxon>
        <taxon>Malvaceae</taxon>
        <taxon>Malvoideae</taxon>
        <taxon>Gossypium</taxon>
    </lineage>
</organism>
<dbReference type="GO" id="GO:0009691">
    <property type="term" value="P:cytokinin biosynthetic process"/>
    <property type="evidence" value="ECO:0007669"/>
    <property type="project" value="TreeGrafter"/>
</dbReference>
<dbReference type="Proteomes" id="UP000593577">
    <property type="component" value="Unassembled WGS sequence"/>
</dbReference>
<proteinExistence type="predicted"/>
<accession>A0A7J8Y103</accession>
<dbReference type="PANTHER" id="PTHR31223">
    <property type="entry name" value="LOG FAMILY PROTEIN YJL055W"/>
    <property type="match status" value="1"/>
</dbReference>
<dbReference type="Gene3D" id="3.40.50.450">
    <property type="match status" value="1"/>
</dbReference>
<dbReference type="AlphaFoldDB" id="A0A7J8Y103"/>
<gene>
    <name evidence="1" type="ORF">Goari_010490</name>
</gene>
<name>A0A7J8Y103_GOSAI</name>
<dbReference type="SUPFAM" id="SSF102405">
    <property type="entry name" value="MCP/YpsA-like"/>
    <property type="match status" value="1"/>
</dbReference>
<comment type="caution">
    <text evidence="1">The sequence shown here is derived from an EMBL/GenBank/DDBJ whole genome shotgun (WGS) entry which is preliminary data.</text>
</comment>